<dbReference type="InParanoid" id="A8PF94"/>
<organism evidence="1 2">
    <name type="scientific">Coprinopsis cinerea (strain Okayama-7 / 130 / ATCC MYA-4618 / FGSC 9003)</name>
    <name type="common">Inky cap fungus</name>
    <name type="synonym">Hormographiella aspergillata</name>
    <dbReference type="NCBI Taxonomy" id="240176"/>
    <lineage>
        <taxon>Eukaryota</taxon>
        <taxon>Fungi</taxon>
        <taxon>Dikarya</taxon>
        <taxon>Basidiomycota</taxon>
        <taxon>Agaricomycotina</taxon>
        <taxon>Agaricomycetes</taxon>
        <taxon>Agaricomycetidae</taxon>
        <taxon>Agaricales</taxon>
        <taxon>Agaricineae</taxon>
        <taxon>Psathyrellaceae</taxon>
        <taxon>Coprinopsis</taxon>
    </lineage>
</organism>
<dbReference type="KEGG" id="cci:CC1G_13143"/>
<dbReference type="Proteomes" id="UP000001861">
    <property type="component" value="Unassembled WGS sequence"/>
</dbReference>
<proteinExistence type="predicted"/>
<comment type="caution">
    <text evidence="1">The sequence shown here is derived from an EMBL/GenBank/DDBJ whole genome shotgun (WGS) entry which is preliminary data.</text>
</comment>
<dbReference type="RefSeq" id="XP_001840960.2">
    <property type="nucleotide sequence ID" value="XM_001840908.2"/>
</dbReference>
<dbReference type="HOGENOM" id="CLU_2831106_0_0_1"/>
<dbReference type="AlphaFoldDB" id="A8PF94"/>
<dbReference type="GeneID" id="6017620"/>
<dbReference type="EMBL" id="AACS02000008">
    <property type="protein sequence ID" value="EAU80856.2"/>
    <property type="molecule type" value="Genomic_DNA"/>
</dbReference>
<evidence type="ECO:0000313" key="1">
    <source>
        <dbReference type="EMBL" id="EAU80856.2"/>
    </source>
</evidence>
<name>A8PF94_COPC7</name>
<sequence length="66" mass="7495">MSFPHATGPKEQEIGFQNWVRERSVSDPTPQAIAFPPRTLTPQREMHAGEPVNHDIRNVEFIASLQ</sequence>
<reference evidence="1 2" key="1">
    <citation type="journal article" date="2010" name="Proc. Natl. Acad. Sci. U.S.A.">
        <title>Insights into evolution of multicellular fungi from the assembled chromosomes of the mushroom Coprinopsis cinerea (Coprinus cinereus).</title>
        <authorList>
            <person name="Stajich J.E."/>
            <person name="Wilke S.K."/>
            <person name="Ahren D."/>
            <person name="Au C.H."/>
            <person name="Birren B.W."/>
            <person name="Borodovsky M."/>
            <person name="Burns C."/>
            <person name="Canback B."/>
            <person name="Casselton L.A."/>
            <person name="Cheng C.K."/>
            <person name="Deng J."/>
            <person name="Dietrich F.S."/>
            <person name="Fargo D.C."/>
            <person name="Farman M.L."/>
            <person name="Gathman A.C."/>
            <person name="Goldberg J."/>
            <person name="Guigo R."/>
            <person name="Hoegger P.J."/>
            <person name="Hooker J.B."/>
            <person name="Huggins A."/>
            <person name="James T.Y."/>
            <person name="Kamada T."/>
            <person name="Kilaru S."/>
            <person name="Kodira C."/>
            <person name="Kues U."/>
            <person name="Kupfer D."/>
            <person name="Kwan H.S."/>
            <person name="Lomsadze A."/>
            <person name="Li W."/>
            <person name="Lilly W.W."/>
            <person name="Ma L.J."/>
            <person name="Mackey A.J."/>
            <person name="Manning G."/>
            <person name="Martin F."/>
            <person name="Muraguchi H."/>
            <person name="Natvig D.O."/>
            <person name="Palmerini H."/>
            <person name="Ramesh M.A."/>
            <person name="Rehmeyer C.J."/>
            <person name="Roe B.A."/>
            <person name="Shenoy N."/>
            <person name="Stanke M."/>
            <person name="Ter-Hovhannisyan V."/>
            <person name="Tunlid A."/>
            <person name="Velagapudi R."/>
            <person name="Vision T.J."/>
            <person name="Zeng Q."/>
            <person name="Zolan M.E."/>
            <person name="Pukkila P.J."/>
        </authorList>
    </citation>
    <scope>NUCLEOTIDE SEQUENCE [LARGE SCALE GENOMIC DNA]</scope>
    <source>
        <strain evidence="2">Okayama-7 / 130 / ATCC MYA-4618 / FGSC 9003</strain>
    </source>
</reference>
<evidence type="ECO:0000313" key="2">
    <source>
        <dbReference type="Proteomes" id="UP000001861"/>
    </source>
</evidence>
<accession>A8PF94</accession>
<dbReference type="VEuPathDB" id="FungiDB:CC1G_13143"/>
<keyword evidence="2" id="KW-1185">Reference proteome</keyword>
<gene>
    <name evidence="1" type="ORF">CC1G_13143</name>
</gene>
<protein>
    <submittedName>
        <fullName evidence="1">Uncharacterized protein</fullName>
    </submittedName>
</protein>